<keyword evidence="3" id="KW-0862">Zinc</keyword>
<dbReference type="InterPro" id="IPR002219">
    <property type="entry name" value="PKC_DAG/PE"/>
</dbReference>
<dbReference type="GO" id="GO:0008270">
    <property type="term" value="F:zinc ion binding"/>
    <property type="evidence" value="ECO:0007669"/>
    <property type="project" value="UniProtKB-KW"/>
</dbReference>
<dbReference type="Gene3D" id="3.30.40.10">
    <property type="entry name" value="Zinc/RING finger domain, C3HC4 (zinc finger)"/>
    <property type="match status" value="1"/>
</dbReference>
<dbReference type="Proteomes" id="UP001347796">
    <property type="component" value="Unassembled WGS sequence"/>
</dbReference>
<dbReference type="PROSITE" id="PS50081">
    <property type="entry name" value="ZF_DAG_PE_2"/>
    <property type="match status" value="1"/>
</dbReference>
<dbReference type="Gene3D" id="2.20.25.240">
    <property type="match status" value="1"/>
</dbReference>
<dbReference type="PANTHER" id="PTHR20956:SF12">
    <property type="entry name" value="FLYWCH-TYPE DOMAIN-CONTAINING PROTEIN"/>
    <property type="match status" value="1"/>
</dbReference>
<dbReference type="AlphaFoldDB" id="A0AAN8QD18"/>
<evidence type="ECO:0000256" key="3">
    <source>
        <dbReference type="ARBA" id="ARBA00022833"/>
    </source>
</evidence>
<evidence type="ECO:0000313" key="6">
    <source>
        <dbReference type="Proteomes" id="UP001347796"/>
    </source>
</evidence>
<evidence type="ECO:0000256" key="2">
    <source>
        <dbReference type="ARBA" id="ARBA00022771"/>
    </source>
</evidence>
<sequence length="270" mass="30537">MATCIFCSATVRPRQEGIQCQLCGLWQHRTCKTGISQATYRRAVKGLEEITWKCVPCLNAYPAVAEVFLSDDDMESHETSTGFDVVLEDLYEAITPITIPEPRLEDSVKENTPVFDVTPEDGPRYTVVSEASKRGQPKLLDKEGYSYTFKKQSTNGNKHWRCSYRQKHLYCPATVIETADIFRQGSKGHIHPAEPGIHITINITAEVRKNADKDMLTTSAPCYVKQVYRKLGSDTVPHHSRPKLANLVRAVNRQRQNSRLQTKDGHVFIN</sequence>
<comment type="caution">
    <text evidence="5">The sequence shown here is derived from an EMBL/GenBank/DDBJ whole genome shotgun (WGS) entry which is preliminary data.</text>
</comment>
<gene>
    <name evidence="5" type="ORF">SNE40_004916</name>
</gene>
<name>A0AAN8QD18_PATCE</name>
<dbReference type="EMBL" id="JAZGQO010000003">
    <property type="protein sequence ID" value="KAK6188817.1"/>
    <property type="molecule type" value="Genomic_DNA"/>
</dbReference>
<accession>A0AAN8QD18</accession>
<dbReference type="PANTHER" id="PTHR20956">
    <property type="entry name" value="HEH2P"/>
    <property type="match status" value="1"/>
</dbReference>
<dbReference type="Pfam" id="PF04500">
    <property type="entry name" value="FLYWCH"/>
    <property type="match status" value="1"/>
</dbReference>
<keyword evidence="1" id="KW-0479">Metal-binding</keyword>
<dbReference type="InterPro" id="IPR013083">
    <property type="entry name" value="Znf_RING/FYVE/PHD"/>
</dbReference>
<evidence type="ECO:0000256" key="1">
    <source>
        <dbReference type="ARBA" id="ARBA00022723"/>
    </source>
</evidence>
<evidence type="ECO:0000259" key="4">
    <source>
        <dbReference type="PROSITE" id="PS50081"/>
    </source>
</evidence>
<dbReference type="SUPFAM" id="SSF57903">
    <property type="entry name" value="FYVE/PHD zinc finger"/>
    <property type="match status" value="1"/>
</dbReference>
<dbReference type="InterPro" id="IPR007588">
    <property type="entry name" value="Znf_FLYWCH"/>
</dbReference>
<organism evidence="5 6">
    <name type="scientific">Patella caerulea</name>
    <name type="common">Rayed Mediterranean limpet</name>
    <dbReference type="NCBI Taxonomy" id="87958"/>
    <lineage>
        <taxon>Eukaryota</taxon>
        <taxon>Metazoa</taxon>
        <taxon>Spiralia</taxon>
        <taxon>Lophotrochozoa</taxon>
        <taxon>Mollusca</taxon>
        <taxon>Gastropoda</taxon>
        <taxon>Patellogastropoda</taxon>
        <taxon>Patelloidea</taxon>
        <taxon>Patellidae</taxon>
        <taxon>Patella</taxon>
    </lineage>
</organism>
<protein>
    <recommendedName>
        <fullName evidence="4">Phorbol-ester/DAG-type domain-containing protein</fullName>
    </recommendedName>
</protein>
<evidence type="ECO:0000313" key="5">
    <source>
        <dbReference type="EMBL" id="KAK6188817.1"/>
    </source>
</evidence>
<keyword evidence="2" id="KW-0863">Zinc-finger</keyword>
<dbReference type="InterPro" id="IPR011011">
    <property type="entry name" value="Znf_FYVE_PHD"/>
</dbReference>
<proteinExistence type="predicted"/>
<reference evidence="5 6" key="1">
    <citation type="submission" date="2024-01" db="EMBL/GenBank/DDBJ databases">
        <title>The genome of the rayed Mediterranean limpet Patella caerulea (Linnaeus, 1758).</title>
        <authorList>
            <person name="Anh-Thu Weber A."/>
            <person name="Halstead-Nussloch G."/>
        </authorList>
    </citation>
    <scope>NUCLEOTIDE SEQUENCE [LARGE SCALE GENOMIC DNA]</scope>
    <source>
        <strain evidence="5">AATW-2023a</strain>
        <tissue evidence="5">Whole specimen</tissue>
    </source>
</reference>
<feature type="domain" description="Phorbol-ester/DAG-type" evidence="4">
    <location>
        <begin position="1"/>
        <end position="39"/>
    </location>
</feature>
<keyword evidence="6" id="KW-1185">Reference proteome</keyword>